<proteinExistence type="predicted"/>
<name>A0A418SWW7_9RHOB</name>
<keyword evidence="4" id="KW-1185">Reference proteome</keyword>
<dbReference type="OrthoDB" id="784829at2"/>
<evidence type="ECO:0000256" key="1">
    <source>
        <dbReference type="SAM" id="MobiDB-lite"/>
    </source>
</evidence>
<protein>
    <submittedName>
        <fullName evidence="3">DUF927 domain-containing protein</fullName>
    </submittedName>
</protein>
<accession>A0A418SWW7</accession>
<dbReference type="RefSeq" id="WP_119748650.1">
    <property type="nucleotide sequence ID" value="NZ_QZCG01000006.1"/>
</dbReference>
<reference evidence="4" key="1">
    <citation type="submission" date="2018-09" db="EMBL/GenBank/DDBJ databases">
        <title>Acidovorax cavernicola nov. sp. isolated from Gruta de las Maravillas (Aracena, Spain).</title>
        <authorList>
            <person name="Jurado V."/>
            <person name="Gutierrez-Patricio S."/>
            <person name="Gonzalez-Pimentel J.L."/>
            <person name="Miller A.Z."/>
            <person name="Laiz L."/>
            <person name="Saiz-Jimenez C."/>
        </authorList>
    </citation>
    <scope>NUCLEOTIDE SEQUENCE [LARGE SCALE GENOMIC DNA]</scope>
    <source>
        <strain evidence="4">1011MAR3C25</strain>
    </source>
</reference>
<dbReference type="Proteomes" id="UP000284202">
    <property type="component" value="Unassembled WGS sequence"/>
</dbReference>
<dbReference type="EMBL" id="QZCG01000006">
    <property type="protein sequence ID" value="RJE85453.1"/>
    <property type="molecule type" value="Genomic_DNA"/>
</dbReference>
<dbReference type="InterPro" id="IPR009270">
    <property type="entry name" value="DUF927"/>
</dbReference>
<comment type="caution">
    <text evidence="3">The sequence shown here is derived from an EMBL/GenBank/DDBJ whole genome shotgun (WGS) entry which is preliminary data.</text>
</comment>
<feature type="domain" description="DUF927" evidence="2">
    <location>
        <begin position="44"/>
        <end position="326"/>
    </location>
</feature>
<feature type="region of interest" description="Disordered" evidence="1">
    <location>
        <begin position="1"/>
        <end position="35"/>
    </location>
</feature>
<gene>
    <name evidence="3" type="ORF">D3P04_10650</name>
</gene>
<evidence type="ECO:0000259" key="2">
    <source>
        <dbReference type="Pfam" id="PF06048"/>
    </source>
</evidence>
<dbReference type="AlphaFoldDB" id="A0A418SWW7"/>
<sequence length="621" mass="67190">MSGESEIAAQVVEATKAAEKKRVGGSGKRQQKSRKHFPFKIENGQLWHETSSDLDGETRKRWVPFGSELNVLARTRSREGQDHGRLLEIVDRDGERHLWAMPAALLAGSGEAIRAELLRLGWEPVPGAGRKWRDWLLEFLIAADPEDRARCVSGIGWHGEAFVLPDETITAGEAAERVILQTAAPIDHALATSGTLDEWRDQVARQAIGNSRLVLALSAAFAAPLLALTGEEGGGFHFRGSSSSGKSTALAVAGSVWGGGGPRGYVQSWRATDNALEALAAMHNSACLCLDELAQVEGRAAAHAAYMLSNGQGKARAGREGQARKSHEWKLIFLSSGEIGLEDKIKESGGRVAAGMEVRVVDLRADAGAGLGLFEDLHDIPHAATFAQRLKIASGRYYGNPSREFLRALVPNLAEWRTGIEGMRKEFLAAAVPIGADGQVRRVADRFALVAAAGEVATNLEITGWPEGEALRSVLRCFKDWLSERGGHGSGEVADAKARLRRAIEADGHSRFLPWFHDPRTVIRTNALGYVKRPIDDEPASVPEFYLHASGMAELLSGLDRKAVLDGLADDGVIVRHEVTRRGSKVLDLSKPFKVPSEKALVRLYQIDLAALTGEVVHSND</sequence>
<evidence type="ECO:0000313" key="4">
    <source>
        <dbReference type="Proteomes" id="UP000284202"/>
    </source>
</evidence>
<evidence type="ECO:0000313" key="3">
    <source>
        <dbReference type="EMBL" id="RJE85453.1"/>
    </source>
</evidence>
<dbReference type="Pfam" id="PF06048">
    <property type="entry name" value="DUF927"/>
    <property type="match status" value="1"/>
</dbReference>
<organism evidence="3 4">
    <name type="scientific">Paracoccus onubensis</name>
    <dbReference type="NCBI Taxonomy" id="1675788"/>
    <lineage>
        <taxon>Bacteria</taxon>
        <taxon>Pseudomonadati</taxon>
        <taxon>Pseudomonadota</taxon>
        <taxon>Alphaproteobacteria</taxon>
        <taxon>Rhodobacterales</taxon>
        <taxon>Paracoccaceae</taxon>
        <taxon>Paracoccus</taxon>
    </lineage>
</organism>